<dbReference type="EMBL" id="GG692395">
    <property type="protein sequence ID" value="EER35400.1"/>
    <property type="molecule type" value="Genomic_DNA"/>
</dbReference>
<name>C5M250_CANTT</name>
<gene>
    <name evidence="3" type="ORF">CTRG_00139</name>
</gene>
<organism evidence="3 4">
    <name type="scientific">Candida tropicalis (strain ATCC MYA-3404 / T1)</name>
    <name type="common">Yeast</name>
    <dbReference type="NCBI Taxonomy" id="294747"/>
    <lineage>
        <taxon>Eukaryota</taxon>
        <taxon>Fungi</taxon>
        <taxon>Dikarya</taxon>
        <taxon>Ascomycota</taxon>
        <taxon>Saccharomycotina</taxon>
        <taxon>Pichiomycetes</taxon>
        <taxon>Debaryomycetaceae</taxon>
        <taxon>Candida/Lodderomyces clade</taxon>
        <taxon>Candida</taxon>
    </lineage>
</organism>
<dbReference type="SUPFAM" id="SSF54695">
    <property type="entry name" value="POZ domain"/>
    <property type="match status" value="2"/>
</dbReference>
<dbReference type="RefSeq" id="XP_002545358.1">
    <property type="nucleotide sequence ID" value="XM_002545312.1"/>
</dbReference>
<dbReference type="KEGG" id="ctp:CTRG_00139"/>
<dbReference type="PANTHER" id="PTHR31758">
    <property type="entry name" value="BTB/POZ DOMAIN-CONTAINING PROTEIN YLR108C"/>
    <property type="match status" value="1"/>
</dbReference>
<dbReference type="PANTHER" id="PTHR31758:SF2">
    <property type="entry name" value="BTB_POZ DOMAIN-CONTAINING PROTEIN YLR108C"/>
    <property type="match status" value="1"/>
</dbReference>
<dbReference type="Pfam" id="PF02214">
    <property type="entry name" value="BTB_2"/>
    <property type="match status" value="1"/>
</dbReference>
<dbReference type="AlphaFoldDB" id="C5M250"/>
<evidence type="ECO:0000256" key="1">
    <source>
        <dbReference type="SAM" id="MobiDB-lite"/>
    </source>
</evidence>
<feature type="region of interest" description="Disordered" evidence="1">
    <location>
        <begin position="358"/>
        <end position="397"/>
    </location>
</feature>
<evidence type="ECO:0000313" key="4">
    <source>
        <dbReference type="Proteomes" id="UP000002037"/>
    </source>
</evidence>
<dbReference type="HOGENOM" id="CLU_017395_2_1_1"/>
<feature type="domain" description="Potassium channel tetramerisation-type BTB" evidence="2">
    <location>
        <begin position="27"/>
        <end position="107"/>
    </location>
</feature>
<evidence type="ECO:0000259" key="2">
    <source>
        <dbReference type="Pfam" id="PF02214"/>
    </source>
</evidence>
<protein>
    <recommendedName>
        <fullName evidence="2">Potassium channel tetramerisation-type BTB domain-containing protein</fullName>
    </recommendedName>
</protein>
<dbReference type="InterPro" id="IPR011333">
    <property type="entry name" value="SKP1/BTB/POZ_sf"/>
</dbReference>
<dbReference type="InterPro" id="IPR003131">
    <property type="entry name" value="T1-type_BTB"/>
</dbReference>
<keyword evidence="4" id="KW-1185">Reference proteome</keyword>
<dbReference type="GeneID" id="8301928"/>
<accession>C5M250</accession>
<feature type="compositionally biased region" description="Polar residues" evidence="1">
    <location>
        <begin position="385"/>
        <end position="397"/>
    </location>
</feature>
<dbReference type="OrthoDB" id="2414723at2759"/>
<reference evidence="3 4" key="1">
    <citation type="journal article" date="2009" name="Nature">
        <title>Evolution of pathogenicity and sexual reproduction in eight Candida genomes.</title>
        <authorList>
            <person name="Butler G."/>
            <person name="Rasmussen M.D."/>
            <person name="Lin M.F."/>
            <person name="Santos M.A."/>
            <person name="Sakthikumar S."/>
            <person name="Munro C.A."/>
            <person name="Rheinbay E."/>
            <person name="Grabherr M."/>
            <person name="Forche A."/>
            <person name="Reedy J.L."/>
            <person name="Agrafioti I."/>
            <person name="Arnaud M.B."/>
            <person name="Bates S."/>
            <person name="Brown A.J."/>
            <person name="Brunke S."/>
            <person name="Costanzo M.C."/>
            <person name="Fitzpatrick D.A."/>
            <person name="de Groot P.W."/>
            <person name="Harris D."/>
            <person name="Hoyer L.L."/>
            <person name="Hube B."/>
            <person name="Klis F.M."/>
            <person name="Kodira C."/>
            <person name="Lennard N."/>
            <person name="Logue M.E."/>
            <person name="Martin R."/>
            <person name="Neiman A.M."/>
            <person name="Nikolaou E."/>
            <person name="Quail M.A."/>
            <person name="Quinn J."/>
            <person name="Santos M.C."/>
            <person name="Schmitzberger F.F."/>
            <person name="Sherlock G."/>
            <person name="Shah P."/>
            <person name="Silverstein K.A."/>
            <person name="Skrzypek M.S."/>
            <person name="Soll D."/>
            <person name="Staggs R."/>
            <person name="Stansfield I."/>
            <person name="Stumpf M.P."/>
            <person name="Sudbery P.E."/>
            <person name="Srikantha T."/>
            <person name="Zeng Q."/>
            <person name="Berman J."/>
            <person name="Berriman M."/>
            <person name="Heitman J."/>
            <person name="Gow N.A."/>
            <person name="Lorenz M.C."/>
            <person name="Birren B.W."/>
            <person name="Kellis M."/>
            <person name="Cuomo C.A."/>
        </authorList>
    </citation>
    <scope>NUCLEOTIDE SEQUENCE [LARGE SCALE GENOMIC DNA]</scope>
    <source>
        <strain evidence="4">ATCC MYA-3404 / T1</strain>
    </source>
</reference>
<dbReference type="Gene3D" id="3.30.710.10">
    <property type="entry name" value="Potassium Channel Kv1.1, Chain A"/>
    <property type="match status" value="2"/>
</dbReference>
<dbReference type="STRING" id="294747.C5M250"/>
<dbReference type="Proteomes" id="UP000002037">
    <property type="component" value="Unassembled WGS sequence"/>
</dbReference>
<sequence length="444" mass="51359">MSSTIDLEDEYNPTVPSILPHEKVYSIQVGYKLFRLSGLSLSSDAPSYFTKYFETPENEEKVLFFDRNPLIFEKIYNHLQGYSISIKDDVEFIHLYSDCFYFGLKRLQKILIEQDIFANIGGVTFKIPQSLVNTPGNSPNFFTINYDRLLIDNLNLIESKNMLRPPPQYPPAVTNRSSQLFQDLLEFSRGNSIIIKNDDHRSLLIKEARYYRFLELEQKLIKHRITPLGDIVININDVARRGLVNESTREMERSILYSRPYIKEQPKDLIFQIDGKDYDHADIKLILNKKTKLPTVKITNKACHKLHQVFKEHISEVVRDDKSLLFFVGFNNSTTFINGKEMNSNWVNEILEISIDAENDQDKEKPTKKKRKIDDSKEQDKNASAIHNNNATSKTIDNKSTGDIIEINLSKSLWKLMMRGPLARLHAVTIEGYTCSSESTIDFL</sequence>
<evidence type="ECO:0000313" key="3">
    <source>
        <dbReference type="EMBL" id="EER35400.1"/>
    </source>
</evidence>
<dbReference type="GO" id="GO:0051260">
    <property type="term" value="P:protein homooligomerization"/>
    <property type="evidence" value="ECO:0007669"/>
    <property type="project" value="InterPro"/>
</dbReference>
<feature type="compositionally biased region" description="Basic and acidic residues" evidence="1">
    <location>
        <begin position="372"/>
        <end position="381"/>
    </location>
</feature>
<dbReference type="VEuPathDB" id="FungiDB:CTRG_00139"/>
<proteinExistence type="predicted"/>
<dbReference type="eggNOG" id="ENOG502QRM9">
    <property type="taxonomic scope" value="Eukaryota"/>
</dbReference>